<dbReference type="PANTHER" id="PTHR14401">
    <property type="entry name" value="CENTROMERE PROTEIN K"/>
    <property type="match status" value="1"/>
</dbReference>
<dbReference type="PANTHER" id="PTHR14401:SF6">
    <property type="entry name" value="CENTROMERE PROTEIN K"/>
    <property type="match status" value="1"/>
</dbReference>
<evidence type="ECO:0000256" key="2">
    <source>
        <dbReference type="ARBA" id="ARBA00004584"/>
    </source>
</evidence>
<dbReference type="GO" id="GO:0051382">
    <property type="term" value="P:kinetochore assembly"/>
    <property type="evidence" value="ECO:0007669"/>
    <property type="project" value="InterPro"/>
</dbReference>
<dbReference type="EMBL" id="CASHTH010002909">
    <property type="protein sequence ID" value="CAI8036945.1"/>
    <property type="molecule type" value="Genomic_DNA"/>
</dbReference>
<dbReference type="GO" id="GO:0005634">
    <property type="term" value="C:nucleus"/>
    <property type="evidence" value="ECO:0007669"/>
    <property type="project" value="UniProtKB-SubCell"/>
</dbReference>
<sequence length="295" mass="33019">MSSPSGQTREEINRKAGVILERARQLAVSRGDDEARGDVVTELRRECQALRSELKQLKVQYSKLQAPPVVGSRDEDAPSTANLLLEEARLQAELAVLLQRRKRTEGVTTCDAELQTMAYQQVCESVLQQDQLLTARRSERDRVEAELKREETLLKESQELETALERKLAETRGRSGQGTHRQVGFCMDEIIQPSDDVDGRGGGERGRGKRQRKGGQQRLDNMLSRAGNSRDSDDTFPSLPDVVQELISKTLTSPHSPYLSLSSIWPPHGNLLLRSGVIQRHPDNPSLVRVAPFHL</sequence>
<evidence type="ECO:0000256" key="4">
    <source>
        <dbReference type="ARBA" id="ARBA00022454"/>
    </source>
</evidence>
<reference evidence="9" key="1">
    <citation type="submission" date="2023-03" db="EMBL/GenBank/DDBJ databases">
        <authorList>
            <person name="Steffen K."/>
            <person name="Cardenas P."/>
        </authorList>
    </citation>
    <scope>NUCLEOTIDE SEQUENCE</scope>
</reference>
<evidence type="ECO:0000256" key="6">
    <source>
        <dbReference type="ARBA" id="ARBA00023242"/>
    </source>
</evidence>
<evidence type="ECO:0000256" key="1">
    <source>
        <dbReference type="ARBA" id="ARBA00004123"/>
    </source>
</evidence>
<keyword evidence="5" id="KW-0175">Coiled coil</keyword>
<dbReference type="Pfam" id="PF11802">
    <property type="entry name" value="CENP-K"/>
    <property type="match status" value="1"/>
</dbReference>
<dbReference type="GO" id="GO:0000070">
    <property type="term" value="P:mitotic sister chromatid segregation"/>
    <property type="evidence" value="ECO:0007669"/>
    <property type="project" value="TreeGrafter"/>
</dbReference>
<evidence type="ECO:0000313" key="10">
    <source>
        <dbReference type="Proteomes" id="UP001174909"/>
    </source>
</evidence>
<dbReference type="GO" id="GO:0000775">
    <property type="term" value="C:chromosome, centromeric region"/>
    <property type="evidence" value="ECO:0007669"/>
    <property type="project" value="UniProtKB-SubCell"/>
</dbReference>
<feature type="compositionally biased region" description="Basic and acidic residues" evidence="8">
    <location>
        <begin position="197"/>
        <end position="206"/>
    </location>
</feature>
<evidence type="ECO:0000256" key="3">
    <source>
        <dbReference type="ARBA" id="ARBA00005795"/>
    </source>
</evidence>
<protein>
    <submittedName>
        <fullName evidence="9">Centromere protein K</fullName>
    </submittedName>
</protein>
<evidence type="ECO:0000256" key="7">
    <source>
        <dbReference type="ARBA" id="ARBA00023328"/>
    </source>
</evidence>
<comment type="subcellular location">
    <subcellularLocation>
        <location evidence="2">Chromosome</location>
        <location evidence="2">Centromere</location>
    </subcellularLocation>
    <subcellularLocation>
        <location evidence="1">Nucleus</location>
    </subcellularLocation>
</comment>
<keyword evidence="4" id="KW-0158">Chromosome</keyword>
<name>A0AA35SVN6_GEOBA</name>
<evidence type="ECO:0000256" key="8">
    <source>
        <dbReference type="SAM" id="MobiDB-lite"/>
    </source>
</evidence>
<keyword evidence="6" id="KW-0539">Nucleus</keyword>
<proteinExistence type="inferred from homology"/>
<evidence type="ECO:0000256" key="5">
    <source>
        <dbReference type="ARBA" id="ARBA00023054"/>
    </source>
</evidence>
<keyword evidence="10" id="KW-1185">Reference proteome</keyword>
<keyword evidence="7" id="KW-0137">Centromere</keyword>
<feature type="region of interest" description="Disordered" evidence="8">
    <location>
        <begin position="166"/>
        <end position="219"/>
    </location>
</feature>
<comment type="similarity">
    <text evidence="3">Belongs to the CENP-K/MCM22 family.</text>
</comment>
<organism evidence="9 10">
    <name type="scientific">Geodia barretti</name>
    <name type="common">Barrett's horny sponge</name>
    <dbReference type="NCBI Taxonomy" id="519541"/>
    <lineage>
        <taxon>Eukaryota</taxon>
        <taxon>Metazoa</taxon>
        <taxon>Porifera</taxon>
        <taxon>Demospongiae</taxon>
        <taxon>Heteroscleromorpha</taxon>
        <taxon>Tetractinellida</taxon>
        <taxon>Astrophorina</taxon>
        <taxon>Geodiidae</taxon>
        <taxon>Geodia</taxon>
    </lineage>
</organism>
<dbReference type="AlphaFoldDB" id="A0AA35SVN6"/>
<gene>
    <name evidence="9" type="ORF">GBAR_LOCUS20692</name>
</gene>
<accession>A0AA35SVN6</accession>
<dbReference type="InterPro" id="IPR020993">
    <property type="entry name" value="Centromere_CenpK"/>
</dbReference>
<evidence type="ECO:0000313" key="9">
    <source>
        <dbReference type="EMBL" id="CAI8036945.1"/>
    </source>
</evidence>
<dbReference type="Proteomes" id="UP001174909">
    <property type="component" value="Unassembled WGS sequence"/>
</dbReference>
<comment type="caution">
    <text evidence="9">The sequence shown here is derived from an EMBL/GenBank/DDBJ whole genome shotgun (WGS) entry which is preliminary data.</text>
</comment>